<dbReference type="AlphaFoldDB" id="A0A251XPQ9"/>
<name>A0A251XPQ9_9MICO</name>
<dbReference type="Proteomes" id="UP000195106">
    <property type="component" value="Unassembled WGS sequence"/>
</dbReference>
<evidence type="ECO:0000313" key="1">
    <source>
        <dbReference type="EMBL" id="OUE07497.1"/>
    </source>
</evidence>
<dbReference type="PANTHER" id="PTHR43431:SF7">
    <property type="entry name" value="OXIDOREDUCTASE, SHORT CHAIN DEHYDROGENASE_REDUCTASE FAMILY (AFU_ORTHOLOGUE AFUA_5G14000)"/>
    <property type="match status" value="1"/>
</dbReference>
<dbReference type="SUPFAM" id="SSF51735">
    <property type="entry name" value="NAD(P)-binding Rossmann-fold domains"/>
    <property type="match status" value="1"/>
</dbReference>
<reference evidence="1 2" key="1">
    <citation type="submission" date="2016-08" db="EMBL/GenBank/DDBJ databases">
        <title>Genome sequence of Clavibacter michiganensis spp. strain CASJ009.</title>
        <authorList>
            <person name="Thapa S.P."/>
            <person name="Coaker G."/>
        </authorList>
    </citation>
    <scope>NUCLEOTIDE SEQUENCE [LARGE SCALE GENOMIC DNA]</scope>
    <source>
        <strain evidence="1">CASJ009</strain>
    </source>
</reference>
<gene>
    <name evidence="1" type="primary">dhbA</name>
    <name evidence="1" type="ORF">CMsap09_01015</name>
</gene>
<dbReference type="InterPro" id="IPR036291">
    <property type="entry name" value="NAD(P)-bd_dom_sf"/>
</dbReference>
<comment type="caution">
    <text evidence="1">The sequence shown here is derived from an EMBL/GenBank/DDBJ whole genome shotgun (WGS) entry which is preliminary data.</text>
</comment>
<dbReference type="InterPro" id="IPR002347">
    <property type="entry name" value="SDR_fam"/>
</dbReference>
<protein>
    <submittedName>
        <fullName evidence="1">2,3-dihydro-2,3-dihydroxybenzoate dehydrogenase</fullName>
    </submittedName>
</protein>
<proteinExistence type="predicted"/>
<dbReference type="EMBL" id="MDHJ01000001">
    <property type="protein sequence ID" value="OUE07497.1"/>
    <property type="molecule type" value="Genomic_DNA"/>
</dbReference>
<sequence>MTTIAIVGAGTGLGAAVARRFGAEGFAVALVSRSQERVDDLARTLSEEGITARGYAANVRDHVALAAALDRAAQDLGPVEVLQYSPLPQKEFLRPVLETTPGDLVGAFEFSIQAPVAAVHQVLQGMRVLGRGTVLFVNGGTAVQPLPKFAGTSIGFAGETAYGQMIHEALAGDGIHVGQLIIPGSIRPGHPRKDPQVLADALWAMHVERGEFRRFATTMDDE</sequence>
<organism evidence="1 2">
    <name type="scientific">Clavibacter michiganensis</name>
    <dbReference type="NCBI Taxonomy" id="28447"/>
    <lineage>
        <taxon>Bacteria</taxon>
        <taxon>Bacillati</taxon>
        <taxon>Actinomycetota</taxon>
        <taxon>Actinomycetes</taxon>
        <taxon>Micrococcales</taxon>
        <taxon>Microbacteriaceae</taxon>
        <taxon>Clavibacter</taxon>
    </lineage>
</organism>
<accession>A0A251XPQ9</accession>
<dbReference type="Pfam" id="PF00106">
    <property type="entry name" value="adh_short"/>
    <property type="match status" value="1"/>
</dbReference>
<dbReference type="PANTHER" id="PTHR43431">
    <property type="entry name" value="OXIDOREDUCTASE, SHORT CHAIN DEHYDROGENASE/REDUCTASE FAMILY (AFU_ORTHOLOGUE AFUA_5G14000)"/>
    <property type="match status" value="1"/>
</dbReference>
<dbReference type="Gene3D" id="3.40.50.720">
    <property type="entry name" value="NAD(P)-binding Rossmann-like Domain"/>
    <property type="match status" value="1"/>
</dbReference>
<evidence type="ECO:0000313" key="2">
    <source>
        <dbReference type="Proteomes" id="UP000195106"/>
    </source>
</evidence>